<dbReference type="InterPro" id="IPR037185">
    <property type="entry name" value="EmrE-like"/>
</dbReference>
<feature type="transmembrane region" description="Helical" evidence="5">
    <location>
        <begin position="56"/>
        <end position="76"/>
    </location>
</feature>
<dbReference type="SUPFAM" id="SSF103481">
    <property type="entry name" value="Multidrug resistance efflux transporter EmrE"/>
    <property type="match status" value="1"/>
</dbReference>
<evidence type="ECO:0000256" key="4">
    <source>
        <dbReference type="ARBA" id="ARBA00023136"/>
    </source>
</evidence>
<evidence type="ECO:0000256" key="5">
    <source>
        <dbReference type="SAM" id="Phobius"/>
    </source>
</evidence>
<keyword evidence="7" id="KW-1185">Reference proteome</keyword>
<evidence type="ECO:0000313" key="7">
    <source>
        <dbReference type="Proteomes" id="UP000595140"/>
    </source>
</evidence>
<evidence type="ECO:0000313" key="6">
    <source>
        <dbReference type="EMBL" id="VFQ77684.1"/>
    </source>
</evidence>
<evidence type="ECO:0008006" key="8">
    <source>
        <dbReference type="Google" id="ProtNLM"/>
    </source>
</evidence>
<name>A0A484LN04_9ASTE</name>
<sequence>MVSLFGITATLNIYGVALKYTSAALASATTNAIPVVTFILALLFRLEKANLRTFSGIAKVAGLALCTGGAVTMALYSGPTFKLLLHHHLIPHHDKNLEHDPSSGKHWIKGVLLMLLSNCCWSFWIVAQVTQTYKTTLTCSIFLPRMP</sequence>
<evidence type="ECO:0000256" key="3">
    <source>
        <dbReference type="ARBA" id="ARBA00022989"/>
    </source>
</evidence>
<organism evidence="6 7">
    <name type="scientific">Cuscuta campestris</name>
    <dbReference type="NCBI Taxonomy" id="132261"/>
    <lineage>
        <taxon>Eukaryota</taxon>
        <taxon>Viridiplantae</taxon>
        <taxon>Streptophyta</taxon>
        <taxon>Embryophyta</taxon>
        <taxon>Tracheophyta</taxon>
        <taxon>Spermatophyta</taxon>
        <taxon>Magnoliopsida</taxon>
        <taxon>eudicotyledons</taxon>
        <taxon>Gunneridae</taxon>
        <taxon>Pentapetalae</taxon>
        <taxon>asterids</taxon>
        <taxon>lamiids</taxon>
        <taxon>Solanales</taxon>
        <taxon>Convolvulaceae</taxon>
        <taxon>Cuscuteae</taxon>
        <taxon>Cuscuta</taxon>
        <taxon>Cuscuta subgen. Grammica</taxon>
        <taxon>Cuscuta sect. Cleistogrammica</taxon>
    </lineage>
</organism>
<dbReference type="InterPro" id="IPR030184">
    <property type="entry name" value="WAT1-related"/>
</dbReference>
<feature type="transmembrane region" description="Helical" evidence="5">
    <location>
        <begin position="20"/>
        <end position="44"/>
    </location>
</feature>
<keyword evidence="2 5" id="KW-0812">Transmembrane</keyword>
<evidence type="ECO:0000256" key="1">
    <source>
        <dbReference type="ARBA" id="ARBA00004141"/>
    </source>
</evidence>
<dbReference type="GO" id="GO:0016020">
    <property type="term" value="C:membrane"/>
    <property type="evidence" value="ECO:0007669"/>
    <property type="project" value="InterPro"/>
</dbReference>
<keyword evidence="4 5" id="KW-0472">Membrane</keyword>
<gene>
    <name evidence="6" type="ORF">CCAM_LOCUS19460</name>
</gene>
<dbReference type="EMBL" id="OOIL02001680">
    <property type="protein sequence ID" value="VFQ77684.1"/>
    <property type="molecule type" value="Genomic_DNA"/>
</dbReference>
<evidence type="ECO:0000256" key="2">
    <source>
        <dbReference type="ARBA" id="ARBA00022692"/>
    </source>
</evidence>
<dbReference type="PANTHER" id="PTHR31218">
    <property type="entry name" value="WAT1-RELATED PROTEIN"/>
    <property type="match status" value="1"/>
</dbReference>
<reference evidence="6 7" key="1">
    <citation type="submission" date="2018-04" db="EMBL/GenBank/DDBJ databases">
        <authorList>
            <person name="Vogel A."/>
        </authorList>
    </citation>
    <scope>NUCLEOTIDE SEQUENCE [LARGE SCALE GENOMIC DNA]</scope>
</reference>
<dbReference type="AlphaFoldDB" id="A0A484LN04"/>
<keyword evidence="3 5" id="KW-1133">Transmembrane helix</keyword>
<dbReference type="GO" id="GO:0022857">
    <property type="term" value="F:transmembrane transporter activity"/>
    <property type="evidence" value="ECO:0007669"/>
    <property type="project" value="InterPro"/>
</dbReference>
<protein>
    <recommendedName>
        <fullName evidence="8">WAT1-related protein</fullName>
    </recommendedName>
</protein>
<dbReference type="Proteomes" id="UP000595140">
    <property type="component" value="Unassembled WGS sequence"/>
</dbReference>
<accession>A0A484LN04</accession>
<dbReference type="OrthoDB" id="1718296at2759"/>
<comment type="subcellular location">
    <subcellularLocation>
        <location evidence="1">Membrane</location>
        <topology evidence="1">Multi-pass membrane protein</topology>
    </subcellularLocation>
</comment>
<proteinExistence type="predicted"/>
<feature type="transmembrane region" description="Helical" evidence="5">
    <location>
        <begin position="107"/>
        <end position="127"/>
    </location>
</feature>